<keyword evidence="3 5" id="KW-1133">Transmembrane helix</keyword>
<feature type="transmembrane region" description="Helical" evidence="5">
    <location>
        <begin position="80"/>
        <end position="99"/>
    </location>
</feature>
<dbReference type="HOGENOM" id="CLU_101331_3_0_7"/>
<dbReference type="Pfam" id="PF07291">
    <property type="entry name" value="MauE"/>
    <property type="match status" value="1"/>
</dbReference>
<proteinExistence type="predicted"/>
<dbReference type="InterPro" id="IPR009908">
    <property type="entry name" value="Methylamine_util_MauE"/>
</dbReference>
<comment type="subcellular location">
    <subcellularLocation>
        <location evidence="1">Membrane</location>
        <topology evidence="1">Multi-pass membrane protein</topology>
    </subcellularLocation>
</comment>
<reference evidence="7 8" key="2">
    <citation type="journal article" date="2014" name="Genome Announc.">
        <title>Complete Genome Sequence of the Subsurface, Mesophilic Sulfate-Reducing Bacterium Desulfovibrio aespoeensis Aspo-2.</title>
        <authorList>
            <person name="Pedersen K."/>
            <person name="Bengtsson A."/>
            <person name="Edlund J."/>
            <person name="Rabe L."/>
            <person name="Hazen T."/>
            <person name="Chakraborty R."/>
            <person name="Goodwin L."/>
            <person name="Shapiro N."/>
        </authorList>
    </citation>
    <scope>NUCLEOTIDE SEQUENCE [LARGE SCALE GENOMIC DNA]</scope>
    <source>
        <strain evidence="8">ATCC 700646 / DSM 10631 / Aspo-2</strain>
    </source>
</reference>
<keyword evidence="2 5" id="KW-0812">Transmembrane</keyword>
<dbReference type="Proteomes" id="UP000002191">
    <property type="component" value="Chromosome"/>
</dbReference>
<keyword evidence="8" id="KW-1185">Reference proteome</keyword>
<evidence type="ECO:0000256" key="3">
    <source>
        <dbReference type="ARBA" id="ARBA00022989"/>
    </source>
</evidence>
<dbReference type="eggNOG" id="COG2259">
    <property type="taxonomic scope" value="Bacteria"/>
</dbReference>
<evidence type="ECO:0000256" key="1">
    <source>
        <dbReference type="ARBA" id="ARBA00004141"/>
    </source>
</evidence>
<evidence type="ECO:0000256" key="5">
    <source>
        <dbReference type="SAM" id="Phobius"/>
    </source>
</evidence>
<dbReference type="AlphaFoldDB" id="E6VVR9"/>
<feature type="transmembrane region" description="Helical" evidence="5">
    <location>
        <begin position="53"/>
        <end position="73"/>
    </location>
</feature>
<sequence length="161" mass="16337" precursor="true">MKKIPASKVVSLVLRLALGGVFVYAGALKLLDPAAFAQAIDAYGLVNWGTAKFLARALPVIEIASGAGLILGIRGALGLVVAQLLVFLAVTAYALHLGLDVDCGCFGPAADSPVGSAVDEMATGSGSLVQTLVRDVLMLIACLIIHRQQRAAPGGQGLAGC</sequence>
<evidence type="ECO:0000256" key="2">
    <source>
        <dbReference type="ARBA" id="ARBA00022692"/>
    </source>
</evidence>
<name>E6VVR9_PSEA9</name>
<dbReference type="OrthoDB" id="5420183at2"/>
<evidence type="ECO:0000256" key="4">
    <source>
        <dbReference type="ARBA" id="ARBA00023136"/>
    </source>
</evidence>
<dbReference type="STRING" id="643562.Daes_0244"/>
<dbReference type="EMBL" id="CP002431">
    <property type="protein sequence ID" value="ADU61271.1"/>
    <property type="molecule type" value="Genomic_DNA"/>
</dbReference>
<gene>
    <name evidence="7" type="ordered locus">Daes_0244</name>
</gene>
<dbReference type="KEGG" id="das:Daes_0244"/>
<reference evidence="8" key="1">
    <citation type="submission" date="2010-12" db="EMBL/GenBank/DDBJ databases">
        <title>Complete sequence of Desulfovibrio aespoeensis Aspo-2.</title>
        <authorList>
            <consortium name="US DOE Joint Genome Institute"/>
            <person name="Lucas S."/>
            <person name="Copeland A."/>
            <person name="Lapidus A."/>
            <person name="Cheng J.-F."/>
            <person name="Goodwin L."/>
            <person name="Pitluck S."/>
            <person name="Chertkov O."/>
            <person name="Misra M."/>
            <person name="Detter J.C."/>
            <person name="Han C."/>
            <person name="Tapia R."/>
            <person name="Land M."/>
            <person name="Hauser L."/>
            <person name="Kyrpides N."/>
            <person name="Ivanova N."/>
            <person name="Ovchinnikova G."/>
            <person name="Pedersen K."/>
            <person name="Jagevall S."/>
            <person name="Hazen T."/>
            <person name="Woyke T."/>
        </authorList>
    </citation>
    <scope>NUCLEOTIDE SEQUENCE [LARGE SCALE GENOMIC DNA]</scope>
    <source>
        <strain evidence="8">ATCC 700646 / DSM 10631 / Aspo-2</strain>
    </source>
</reference>
<dbReference type="GO" id="GO:0016020">
    <property type="term" value="C:membrane"/>
    <property type="evidence" value="ECO:0007669"/>
    <property type="project" value="UniProtKB-SubCell"/>
</dbReference>
<dbReference type="RefSeq" id="WP_013513208.1">
    <property type="nucleotide sequence ID" value="NC_014844.1"/>
</dbReference>
<evidence type="ECO:0000259" key="6">
    <source>
        <dbReference type="Pfam" id="PF07291"/>
    </source>
</evidence>
<dbReference type="GO" id="GO:0030416">
    <property type="term" value="P:methylamine metabolic process"/>
    <property type="evidence" value="ECO:0007669"/>
    <property type="project" value="InterPro"/>
</dbReference>
<accession>E6VVR9</accession>
<keyword evidence="4 5" id="KW-0472">Membrane</keyword>
<protein>
    <submittedName>
        <fullName evidence="7">DoxX family protein</fullName>
    </submittedName>
</protein>
<evidence type="ECO:0000313" key="7">
    <source>
        <dbReference type="EMBL" id="ADU61271.1"/>
    </source>
</evidence>
<organism evidence="7 8">
    <name type="scientific">Pseudodesulfovibrio aespoeensis (strain ATCC 700646 / DSM 10631 / Aspo-2)</name>
    <name type="common">Desulfovibrio aespoeensis</name>
    <dbReference type="NCBI Taxonomy" id="643562"/>
    <lineage>
        <taxon>Bacteria</taxon>
        <taxon>Pseudomonadati</taxon>
        <taxon>Thermodesulfobacteriota</taxon>
        <taxon>Desulfovibrionia</taxon>
        <taxon>Desulfovibrionales</taxon>
        <taxon>Desulfovibrionaceae</taxon>
    </lineage>
</organism>
<evidence type="ECO:0000313" key="8">
    <source>
        <dbReference type="Proteomes" id="UP000002191"/>
    </source>
</evidence>
<feature type="domain" description="Methylamine utilisation protein MauE" evidence="6">
    <location>
        <begin position="8"/>
        <end position="144"/>
    </location>
</feature>